<proteinExistence type="predicted"/>
<dbReference type="PROSITE" id="PS51257">
    <property type="entry name" value="PROKAR_LIPOPROTEIN"/>
    <property type="match status" value="1"/>
</dbReference>
<dbReference type="EMBL" id="FOCT01000020">
    <property type="protein sequence ID" value="SEO40529.1"/>
    <property type="molecule type" value="Genomic_DNA"/>
</dbReference>
<evidence type="ECO:0000313" key="1">
    <source>
        <dbReference type="EMBL" id="SEO40529.1"/>
    </source>
</evidence>
<dbReference type="RefSeq" id="WP_175463299.1">
    <property type="nucleotide sequence ID" value="NZ_FOCT01000020.1"/>
</dbReference>
<dbReference type="InterPro" id="IPR036700">
    <property type="entry name" value="BOBF_sf"/>
</dbReference>
<evidence type="ECO:0008006" key="3">
    <source>
        <dbReference type="Google" id="ProtNLM"/>
    </source>
</evidence>
<dbReference type="AlphaFoldDB" id="A0A1H8PEV3"/>
<dbReference type="SUPFAM" id="SSF101756">
    <property type="entry name" value="Hypothetical protein YgiW"/>
    <property type="match status" value="1"/>
</dbReference>
<protein>
    <recommendedName>
        <fullName evidence="3">Lipoprotein</fullName>
    </recommendedName>
</protein>
<gene>
    <name evidence="1" type="ORF">SAMN05216404_12030</name>
</gene>
<organism evidence="1 2">
    <name type="scientific">Nitrosospira multiformis</name>
    <dbReference type="NCBI Taxonomy" id="1231"/>
    <lineage>
        <taxon>Bacteria</taxon>
        <taxon>Pseudomonadati</taxon>
        <taxon>Pseudomonadota</taxon>
        <taxon>Betaproteobacteria</taxon>
        <taxon>Nitrosomonadales</taxon>
        <taxon>Nitrosomonadaceae</taxon>
        <taxon>Nitrosospira</taxon>
    </lineage>
</organism>
<accession>A0A1H8PEV3</accession>
<reference evidence="1 2" key="1">
    <citation type="submission" date="2016-10" db="EMBL/GenBank/DDBJ databases">
        <authorList>
            <person name="de Groot N.N."/>
        </authorList>
    </citation>
    <scope>NUCLEOTIDE SEQUENCE [LARGE SCALE GENOMIC DNA]</scope>
    <source>
        <strain evidence="1 2">Nl18</strain>
    </source>
</reference>
<sequence>MKNRLPHLSRLSRRTAQFLQAVFLVAALGILLGSCDRLRATPINEVNTSPANFDGKEVVLHGVVTELTRIPLIDMKSFVLKDESGEIPILTDHDLPKSGQELSVKVKVQNLAIINGEPLGTTITEIERHEWAIKDWINQTVSQAASNLSRLIK</sequence>
<evidence type="ECO:0000313" key="2">
    <source>
        <dbReference type="Proteomes" id="UP000183898"/>
    </source>
</evidence>
<name>A0A1H8PEV3_9PROT</name>
<dbReference type="Proteomes" id="UP000183898">
    <property type="component" value="Unassembled WGS sequence"/>
</dbReference>